<dbReference type="EMBL" id="BMAW01112604">
    <property type="protein sequence ID" value="GFT53572.1"/>
    <property type="molecule type" value="Genomic_DNA"/>
</dbReference>
<evidence type="ECO:0000256" key="10">
    <source>
        <dbReference type="PROSITE-ProRule" id="PRU00290"/>
    </source>
</evidence>
<keyword evidence="7" id="KW-0636">Prenylation</keyword>
<name>A0A8X6TWD7_NEPPI</name>
<dbReference type="InterPro" id="IPR042855">
    <property type="entry name" value="V_SNARE_CC"/>
</dbReference>
<dbReference type="CDD" id="cd14824">
    <property type="entry name" value="Longin"/>
    <property type="match status" value="1"/>
</dbReference>
<comment type="similarity">
    <text evidence="2">Belongs to the synaptobrevin family.</text>
</comment>
<dbReference type="GO" id="GO:0005484">
    <property type="term" value="F:SNAP receptor activity"/>
    <property type="evidence" value="ECO:0007669"/>
    <property type="project" value="TreeGrafter"/>
</dbReference>
<dbReference type="PROSITE" id="PS50859">
    <property type="entry name" value="LONGIN"/>
    <property type="match status" value="1"/>
</dbReference>
<evidence type="ECO:0000313" key="13">
    <source>
        <dbReference type="EMBL" id="GFT53572.1"/>
    </source>
</evidence>
<gene>
    <name evidence="13" type="primary">YKT6</name>
    <name evidence="13" type="ORF">NPIL_204071</name>
</gene>
<accession>A0A8X6TWD7</accession>
<keyword evidence="3" id="KW-0488">Methylation</keyword>
<evidence type="ECO:0000256" key="3">
    <source>
        <dbReference type="ARBA" id="ARBA00022481"/>
    </source>
</evidence>
<dbReference type="InterPro" id="IPR010908">
    <property type="entry name" value="Longin_dom"/>
</dbReference>
<dbReference type="SUPFAM" id="SSF58038">
    <property type="entry name" value="SNARE fusion complex"/>
    <property type="match status" value="1"/>
</dbReference>
<evidence type="ECO:0000256" key="1">
    <source>
        <dbReference type="ARBA" id="ARBA00004444"/>
    </source>
</evidence>
<dbReference type="Pfam" id="PF00957">
    <property type="entry name" value="Synaptobrevin"/>
    <property type="match status" value="1"/>
</dbReference>
<dbReference type="CDD" id="cd15867">
    <property type="entry name" value="R-SNARE_YKT6"/>
    <property type="match status" value="1"/>
</dbReference>
<keyword evidence="14" id="KW-1185">Reference proteome</keyword>
<dbReference type="PROSITE" id="PS50892">
    <property type="entry name" value="V_SNARE"/>
    <property type="match status" value="1"/>
</dbReference>
<dbReference type="Gene3D" id="1.20.5.110">
    <property type="match status" value="1"/>
</dbReference>
<dbReference type="Pfam" id="PF13774">
    <property type="entry name" value="Longin"/>
    <property type="match status" value="1"/>
</dbReference>
<protein>
    <submittedName>
        <fullName evidence="13">Synaptobrevin homolog YKT6</fullName>
    </submittedName>
</protein>
<evidence type="ECO:0000256" key="2">
    <source>
        <dbReference type="ARBA" id="ARBA00008025"/>
    </source>
</evidence>
<feature type="domain" description="Longin" evidence="11">
    <location>
        <begin position="9"/>
        <end position="123"/>
    </location>
</feature>
<comment type="caution">
    <text evidence="13">The sequence shown here is derived from an EMBL/GenBank/DDBJ whole genome shotgun (WGS) entry which is preliminary data.</text>
</comment>
<dbReference type="SUPFAM" id="SSF64356">
    <property type="entry name" value="SNARE-like"/>
    <property type="match status" value="1"/>
</dbReference>
<evidence type="ECO:0000256" key="4">
    <source>
        <dbReference type="ARBA" id="ARBA00023136"/>
    </source>
</evidence>
<dbReference type="SMART" id="SM01270">
    <property type="entry name" value="Longin"/>
    <property type="match status" value="1"/>
</dbReference>
<reference evidence="13" key="1">
    <citation type="submission" date="2020-08" db="EMBL/GenBank/DDBJ databases">
        <title>Multicomponent nature underlies the extraordinary mechanical properties of spider dragline silk.</title>
        <authorList>
            <person name="Kono N."/>
            <person name="Nakamura H."/>
            <person name="Mori M."/>
            <person name="Yoshida Y."/>
            <person name="Ohtoshi R."/>
            <person name="Malay A.D."/>
            <person name="Moran D.A.P."/>
            <person name="Tomita M."/>
            <person name="Numata K."/>
            <person name="Arakawa K."/>
        </authorList>
    </citation>
    <scope>NUCLEOTIDE SEQUENCE</scope>
</reference>
<dbReference type="Proteomes" id="UP000887013">
    <property type="component" value="Unassembled WGS sequence"/>
</dbReference>
<sequence length="213" mass="24219">MVKLYHLTLLYKHPSKTVTLCSASDLSAFGFFQRNSVQEFMTFTSQILAERCQPATRTSVKEQDGNELFGFMGGEIFVAYMCHVYVRADGLAATLISDHEYPHRVAHTLLNKILEEFSNTFPRFSSTSEPNSIVFPALEQYLINYQDPRQADSLTKIQDELDETTIILHNTVQAVLERGEKLDDLVVKSEQLSMQSKTFYKTARKTNACCVIL</sequence>
<evidence type="ECO:0000259" key="12">
    <source>
        <dbReference type="PROSITE" id="PS50892"/>
    </source>
</evidence>
<dbReference type="InterPro" id="IPR045848">
    <property type="entry name" value="R-SNARE_YKT6"/>
</dbReference>
<comment type="function">
    <text evidence="8">Vesicular soluble NSF attachment protein receptor (v-SNARE) mediating vesicle docking and fusion to a specific acceptor cellular compartment. Functions in endoplasmic reticulum to Golgi transport; as part of a SNARE complex composed of GOSR1, GOSR2 and STX5. Functions in early/recycling endosome to TGN transport; as part of a SNARE complex composed of BET1L, GOSR1 and STX5. Has a S-palmitoyl transferase activity.</text>
</comment>
<dbReference type="InterPro" id="IPR011012">
    <property type="entry name" value="Longin-like_dom_sf"/>
</dbReference>
<keyword evidence="6" id="KW-0449">Lipoprotein</keyword>
<dbReference type="PANTHER" id="PTHR45806">
    <property type="entry name" value="SYNAPTOBREVIN HOMOLOG YKT6"/>
    <property type="match status" value="1"/>
</dbReference>
<dbReference type="GO" id="GO:0006888">
    <property type="term" value="P:endoplasmic reticulum to Golgi vesicle-mediated transport"/>
    <property type="evidence" value="ECO:0007669"/>
    <property type="project" value="TreeGrafter"/>
</dbReference>
<organism evidence="13 14">
    <name type="scientific">Nephila pilipes</name>
    <name type="common">Giant wood spider</name>
    <name type="synonym">Nephila maculata</name>
    <dbReference type="NCBI Taxonomy" id="299642"/>
    <lineage>
        <taxon>Eukaryota</taxon>
        <taxon>Metazoa</taxon>
        <taxon>Ecdysozoa</taxon>
        <taxon>Arthropoda</taxon>
        <taxon>Chelicerata</taxon>
        <taxon>Arachnida</taxon>
        <taxon>Araneae</taxon>
        <taxon>Araneomorphae</taxon>
        <taxon>Entelegynae</taxon>
        <taxon>Araneoidea</taxon>
        <taxon>Nephilidae</taxon>
        <taxon>Nephila</taxon>
    </lineage>
</organism>
<dbReference type="OrthoDB" id="27923at2759"/>
<evidence type="ECO:0000256" key="9">
    <source>
        <dbReference type="ARBA" id="ARBA00025701"/>
    </source>
</evidence>
<evidence type="ECO:0000256" key="7">
    <source>
        <dbReference type="ARBA" id="ARBA00023289"/>
    </source>
</evidence>
<evidence type="ECO:0000256" key="5">
    <source>
        <dbReference type="ARBA" id="ARBA00023139"/>
    </source>
</evidence>
<keyword evidence="5" id="KW-0564">Palmitate</keyword>
<keyword evidence="4" id="KW-0472">Membrane</keyword>
<evidence type="ECO:0000313" key="14">
    <source>
        <dbReference type="Proteomes" id="UP000887013"/>
    </source>
</evidence>
<comment type="subcellular location">
    <subcellularLocation>
        <location evidence="9">Cytoplasmic vesicle membrane</location>
        <topology evidence="9">Lipid-anchor</topology>
        <orientation evidence="9">Cytoplasmic side</orientation>
    </subcellularLocation>
    <subcellularLocation>
        <location evidence="1">Golgi apparatus membrane</location>
        <topology evidence="1">Lipid-anchor</topology>
        <orientation evidence="1">Cytoplasmic side</orientation>
    </subcellularLocation>
</comment>
<feature type="domain" description="V-SNARE coiled-coil homology" evidence="12">
    <location>
        <begin position="153"/>
        <end position="213"/>
    </location>
</feature>
<dbReference type="PANTHER" id="PTHR45806:SF1">
    <property type="entry name" value="SYNAPTOBREVIN HOMOLOG YKT6"/>
    <property type="match status" value="1"/>
</dbReference>
<dbReference type="GO" id="GO:0000139">
    <property type="term" value="C:Golgi membrane"/>
    <property type="evidence" value="ECO:0007669"/>
    <property type="project" value="UniProtKB-SubCell"/>
</dbReference>
<keyword evidence="10" id="KW-0175">Coiled coil</keyword>
<proteinExistence type="inferred from homology"/>
<dbReference type="Gene3D" id="3.30.450.50">
    <property type="entry name" value="Longin domain"/>
    <property type="match status" value="1"/>
</dbReference>
<evidence type="ECO:0000256" key="6">
    <source>
        <dbReference type="ARBA" id="ARBA00023288"/>
    </source>
</evidence>
<dbReference type="GO" id="GO:0030659">
    <property type="term" value="C:cytoplasmic vesicle membrane"/>
    <property type="evidence" value="ECO:0007669"/>
    <property type="project" value="UniProtKB-SubCell"/>
</dbReference>
<evidence type="ECO:0000259" key="11">
    <source>
        <dbReference type="PROSITE" id="PS50859"/>
    </source>
</evidence>
<evidence type="ECO:0000256" key="8">
    <source>
        <dbReference type="ARBA" id="ARBA00025256"/>
    </source>
</evidence>
<dbReference type="AlphaFoldDB" id="A0A8X6TWD7"/>